<dbReference type="RefSeq" id="WP_076375429.1">
    <property type="nucleotide sequence ID" value="NZ_AP017422.1"/>
</dbReference>
<reference evidence="2" key="1">
    <citation type="submission" date="2017-01" db="EMBL/GenBank/DDBJ databases">
        <authorList>
            <person name="Varghese N."/>
            <person name="Submissions S."/>
        </authorList>
    </citation>
    <scope>NUCLEOTIDE SEQUENCE [LARGE SCALE GENOMIC DNA]</scope>
    <source>
        <strain evidence="2">DSM 21054</strain>
    </source>
</reference>
<dbReference type="EMBL" id="FTOR01000001">
    <property type="protein sequence ID" value="SIS67435.1"/>
    <property type="molecule type" value="Genomic_DNA"/>
</dbReference>
<protein>
    <submittedName>
        <fullName evidence="1">Uncharacterized protein</fullName>
    </submittedName>
</protein>
<sequence>MKISAALEFQPSKCVITQLHFIVFTVLHPGNIHQQRREELRLFIQEAAGYFTTRLRMHEQRLPAAEFAIVVNRHRKGLHDMIDRLNSYRRFMKNNKACVVFYEQ</sequence>
<proteinExistence type="predicted"/>
<dbReference type="STRING" id="477680.SAMN05421788_101556"/>
<evidence type="ECO:0000313" key="1">
    <source>
        <dbReference type="EMBL" id="SIS67435.1"/>
    </source>
</evidence>
<name>A0A1N7L0R9_9BACT</name>
<dbReference type="OrthoDB" id="636834at2"/>
<accession>A0A1N7L0R9</accession>
<organism evidence="1 2">
    <name type="scientific">Filimonas lacunae</name>
    <dbReference type="NCBI Taxonomy" id="477680"/>
    <lineage>
        <taxon>Bacteria</taxon>
        <taxon>Pseudomonadati</taxon>
        <taxon>Bacteroidota</taxon>
        <taxon>Chitinophagia</taxon>
        <taxon>Chitinophagales</taxon>
        <taxon>Chitinophagaceae</taxon>
        <taxon>Filimonas</taxon>
    </lineage>
</organism>
<evidence type="ECO:0000313" key="2">
    <source>
        <dbReference type="Proteomes" id="UP000186917"/>
    </source>
</evidence>
<dbReference type="Proteomes" id="UP000186917">
    <property type="component" value="Unassembled WGS sequence"/>
</dbReference>
<keyword evidence="2" id="KW-1185">Reference proteome</keyword>
<dbReference type="AlphaFoldDB" id="A0A1N7L0R9"/>
<gene>
    <name evidence="1" type="ORF">SAMN05421788_101556</name>
</gene>